<dbReference type="AlphaFoldDB" id="A0A8E2F320"/>
<feature type="compositionally biased region" description="Polar residues" evidence="1">
    <location>
        <begin position="260"/>
        <end position="269"/>
    </location>
</feature>
<feature type="region of interest" description="Disordered" evidence="1">
    <location>
        <begin position="319"/>
        <end position="438"/>
    </location>
</feature>
<feature type="compositionally biased region" description="Low complexity" evidence="1">
    <location>
        <begin position="225"/>
        <end position="247"/>
    </location>
</feature>
<dbReference type="Proteomes" id="UP000250140">
    <property type="component" value="Unassembled WGS sequence"/>
</dbReference>
<proteinExistence type="predicted"/>
<evidence type="ECO:0000313" key="3">
    <source>
        <dbReference type="Proteomes" id="UP000250140"/>
    </source>
</evidence>
<feature type="compositionally biased region" description="Low complexity" evidence="1">
    <location>
        <begin position="187"/>
        <end position="207"/>
    </location>
</feature>
<accession>A0A8E2F320</accession>
<feature type="compositionally biased region" description="Basic and acidic residues" evidence="1">
    <location>
        <begin position="427"/>
        <end position="438"/>
    </location>
</feature>
<feature type="region of interest" description="Disordered" evidence="1">
    <location>
        <begin position="15"/>
        <end position="53"/>
    </location>
</feature>
<protein>
    <submittedName>
        <fullName evidence="2">Uncharacterized protein</fullName>
    </submittedName>
</protein>
<feature type="compositionally biased region" description="Low complexity" evidence="1">
    <location>
        <begin position="135"/>
        <end position="178"/>
    </location>
</feature>
<dbReference type="EMBL" id="KV749463">
    <property type="protein sequence ID" value="OCL09368.1"/>
    <property type="molecule type" value="Genomic_DNA"/>
</dbReference>
<evidence type="ECO:0000256" key="1">
    <source>
        <dbReference type="SAM" id="MobiDB-lite"/>
    </source>
</evidence>
<gene>
    <name evidence="2" type="ORF">AOQ84DRAFT_23321</name>
</gene>
<keyword evidence="3" id="KW-1185">Reference proteome</keyword>
<dbReference type="OrthoDB" id="3926619at2759"/>
<feature type="compositionally biased region" description="Basic and acidic residues" evidence="1">
    <location>
        <begin position="409"/>
        <end position="419"/>
    </location>
</feature>
<feature type="region of interest" description="Disordered" evidence="1">
    <location>
        <begin position="134"/>
        <end position="296"/>
    </location>
</feature>
<reference evidence="2 3" key="1">
    <citation type="journal article" date="2016" name="Nat. Commun.">
        <title>Ectomycorrhizal ecology is imprinted in the genome of the dominant symbiotic fungus Cenococcum geophilum.</title>
        <authorList>
            <consortium name="DOE Joint Genome Institute"/>
            <person name="Peter M."/>
            <person name="Kohler A."/>
            <person name="Ohm R.A."/>
            <person name="Kuo A."/>
            <person name="Krutzmann J."/>
            <person name="Morin E."/>
            <person name="Arend M."/>
            <person name="Barry K.W."/>
            <person name="Binder M."/>
            <person name="Choi C."/>
            <person name="Clum A."/>
            <person name="Copeland A."/>
            <person name="Grisel N."/>
            <person name="Haridas S."/>
            <person name="Kipfer T."/>
            <person name="LaButti K."/>
            <person name="Lindquist E."/>
            <person name="Lipzen A."/>
            <person name="Maire R."/>
            <person name="Meier B."/>
            <person name="Mihaltcheva S."/>
            <person name="Molinier V."/>
            <person name="Murat C."/>
            <person name="Poggeler S."/>
            <person name="Quandt C.A."/>
            <person name="Sperisen C."/>
            <person name="Tritt A."/>
            <person name="Tisserant E."/>
            <person name="Crous P.W."/>
            <person name="Henrissat B."/>
            <person name="Nehls U."/>
            <person name="Egli S."/>
            <person name="Spatafora J.W."/>
            <person name="Grigoriev I.V."/>
            <person name="Martin F.M."/>
        </authorList>
    </citation>
    <scope>NUCLEOTIDE SEQUENCE [LARGE SCALE GENOMIC DNA]</scope>
    <source>
        <strain evidence="2 3">CBS 207.34</strain>
    </source>
</reference>
<evidence type="ECO:0000313" key="2">
    <source>
        <dbReference type="EMBL" id="OCL09368.1"/>
    </source>
</evidence>
<organism evidence="2 3">
    <name type="scientific">Glonium stellatum</name>
    <dbReference type="NCBI Taxonomy" id="574774"/>
    <lineage>
        <taxon>Eukaryota</taxon>
        <taxon>Fungi</taxon>
        <taxon>Dikarya</taxon>
        <taxon>Ascomycota</taxon>
        <taxon>Pezizomycotina</taxon>
        <taxon>Dothideomycetes</taxon>
        <taxon>Pleosporomycetidae</taxon>
        <taxon>Gloniales</taxon>
        <taxon>Gloniaceae</taxon>
        <taxon>Glonium</taxon>
    </lineage>
</organism>
<sequence>MADLAVPTQLQQWTFEKTIPSERSDSAATSPDLSGSEALRIPPNAVETPQGLETPEVIFQERYLSSEEDLSPMESDSEEAIIYEGGDDYLSAKRISCTPSELTKACDLAVVVSYVSVGRPKIVNLPLAIRERSSRSSSLANLSEAAKPRLSQPSRLSLSTASSSRSSSAAGSRRPSTANNVFSQELSTLRISTSSGSSPTDTSSQESAPLSSTSTGPKRPYTARAASSTYSESPQSSEYSASIKSPSSPFPPLLSPGTPQAPQTPSFLSSDPFANDSTSAASPIIKNAPHKRLRSISRTLSLAKIAVTPTYKKVETKKDTFRGGWGSPVSPYTPQTPISAIVPPSPALSRSKRTSRMMPRGADEREQPFELPPAPAEQSDPKPRPKMVPRGADERAPPIELPPFPSDEGSVRDTTEVKTRRVRKRKSLMDFEKIANRR</sequence>
<name>A0A8E2F320_9PEZI</name>